<evidence type="ECO:0000256" key="1">
    <source>
        <dbReference type="SAM" id="MobiDB-lite"/>
    </source>
</evidence>
<dbReference type="PROSITE" id="PS50213">
    <property type="entry name" value="FAS1"/>
    <property type="match status" value="2"/>
</dbReference>
<protein>
    <submittedName>
        <fullName evidence="5">FAS1 domain-containing protein</fullName>
    </submittedName>
</protein>
<dbReference type="Proteomes" id="UP000887581">
    <property type="component" value="Unplaced"/>
</dbReference>
<dbReference type="WBParaSite" id="sdigi.contig28.g2172.t1">
    <property type="protein sequence ID" value="sdigi.contig28.g2172.t1"/>
    <property type="gene ID" value="sdigi.contig28.g2172"/>
</dbReference>
<proteinExistence type="predicted"/>
<keyword evidence="2" id="KW-0732">Signal</keyword>
<organism evidence="4 5">
    <name type="scientific">Setaria digitata</name>
    <dbReference type="NCBI Taxonomy" id="48799"/>
    <lineage>
        <taxon>Eukaryota</taxon>
        <taxon>Metazoa</taxon>
        <taxon>Ecdysozoa</taxon>
        <taxon>Nematoda</taxon>
        <taxon>Chromadorea</taxon>
        <taxon>Rhabditida</taxon>
        <taxon>Spirurina</taxon>
        <taxon>Spiruromorpha</taxon>
        <taxon>Filarioidea</taxon>
        <taxon>Setariidae</taxon>
        <taxon>Setaria</taxon>
    </lineage>
</organism>
<evidence type="ECO:0000313" key="4">
    <source>
        <dbReference type="Proteomes" id="UP000887581"/>
    </source>
</evidence>
<dbReference type="InterPro" id="IPR050904">
    <property type="entry name" value="Adhesion/Biosynth-related"/>
</dbReference>
<feature type="domain" description="FAS1" evidence="3">
    <location>
        <begin position="308"/>
        <end position="441"/>
    </location>
</feature>
<dbReference type="PANTHER" id="PTHR10900:SF77">
    <property type="entry name" value="FI19380P1"/>
    <property type="match status" value="1"/>
</dbReference>
<dbReference type="SMART" id="SM00554">
    <property type="entry name" value="FAS1"/>
    <property type="match status" value="2"/>
</dbReference>
<dbReference type="Pfam" id="PF02469">
    <property type="entry name" value="Fasciclin"/>
    <property type="match status" value="2"/>
</dbReference>
<feature type="signal peptide" evidence="2">
    <location>
        <begin position="1"/>
        <end position="19"/>
    </location>
</feature>
<dbReference type="GO" id="GO:0007155">
    <property type="term" value="P:cell adhesion"/>
    <property type="evidence" value="ECO:0007669"/>
    <property type="project" value="TreeGrafter"/>
</dbReference>
<dbReference type="InterPro" id="IPR036378">
    <property type="entry name" value="FAS1_dom_sf"/>
</dbReference>
<feature type="region of interest" description="Disordered" evidence="1">
    <location>
        <begin position="790"/>
        <end position="809"/>
    </location>
</feature>
<dbReference type="InterPro" id="IPR000782">
    <property type="entry name" value="FAS1_domain"/>
</dbReference>
<dbReference type="GO" id="GO:0031012">
    <property type="term" value="C:extracellular matrix"/>
    <property type="evidence" value="ECO:0007669"/>
    <property type="project" value="TreeGrafter"/>
</dbReference>
<reference evidence="5" key="1">
    <citation type="submission" date="2022-11" db="UniProtKB">
        <authorList>
            <consortium name="WormBaseParasite"/>
        </authorList>
    </citation>
    <scope>IDENTIFICATION</scope>
</reference>
<dbReference type="GO" id="GO:0050839">
    <property type="term" value="F:cell adhesion molecule binding"/>
    <property type="evidence" value="ECO:0007669"/>
    <property type="project" value="TreeGrafter"/>
</dbReference>
<dbReference type="GO" id="GO:0030198">
    <property type="term" value="P:extracellular matrix organization"/>
    <property type="evidence" value="ECO:0007669"/>
    <property type="project" value="TreeGrafter"/>
</dbReference>
<feature type="chain" id="PRO_5036950433" evidence="2">
    <location>
        <begin position="20"/>
        <end position="1132"/>
    </location>
</feature>
<dbReference type="PANTHER" id="PTHR10900">
    <property type="entry name" value="PERIOSTIN-RELATED"/>
    <property type="match status" value="1"/>
</dbReference>
<evidence type="ECO:0000259" key="3">
    <source>
        <dbReference type="PROSITE" id="PS50213"/>
    </source>
</evidence>
<dbReference type="Gene3D" id="2.30.180.10">
    <property type="entry name" value="FAS1 domain"/>
    <property type="match status" value="2"/>
</dbReference>
<evidence type="ECO:0000313" key="5">
    <source>
        <dbReference type="WBParaSite" id="sdigi.contig28.g2172.t1"/>
    </source>
</evidence>
<evidence type="ECO:0000256" key="2">
    <source>
        <dbReference type="SAM" id="SignalP"/>
    </source>
</evidence>
<accession>A0A915PV74</accession>
<dbReference type="SUPFAM" id="SSF82153">
    <property type="entry name" value="FAS1 domain"/>
    <property type="match status" value="2"/>
</dbReference>
<sequence length="1132" mass="127632">MVRNSFLFLIVTLIPLYKAEPYLAWIQNDGRESFNPFETLFSKLFSITQNLHTMDDAFDIVTDEGRMQVHDNFGTAANKANEFFEQMISFLSGKNNRHVVEGKLNTEFGKERPTFRKEILTIEQHVCVREKKVAIPRETSESVCTSYKHAVRCLLGDINETLIRLIECCDGYHTTDIKKGCTAYDDSATLDKLLYGKDVCTKGLELKNTKFTTLLIPSNESSCTTESSESRNWDEYILEEPYRTYEMLNSQKLPTRKAGTFVIVSINPDPKQTDDKPLLNCIKIIDEDLTWKNGTIQLLSGPLLPTTTQTLLDIITTDPDFSAFNALLSDDLRERLASNDLISTVFVFSNETFMSLPASLQTRMQRRKHCSRELIKEHVYDDMLCSTLKEAEIKSIAGNKHHFHTQLDINNTQLNYLDNNRLLDTDRVASNGVIHVIENIVLSEKVAVDLSNHLGVPEREFIEVAERHIGYEIEPKAIFVPPGDSFQNLTDEKSFVLNHVAISDSHVTDKLIKTALGSKSLPKTTYTLEELITSKPEFSVFASLLNYSNVDLKNNGPFTVFLPSNDALSNNQIRLLRVNKTLANDFIRRHLFEGFFCSKSLLIKTSDRELPIVLKNFNGEYYDGRRVAKEAKLDGTDLQVTTQWPRETQLATYYGIATVTLGMLHLTISNDKNGGKITIKFFHVETIAYKGSERGEDTHKISTLRRVNDGGVSKQLTAAEKRKRMIEAGTKYAAQNRKIKTDCSTRANFMKLSVKVSITGPFVMLQAATPSSAVKIESCRRPAMRLKLHRDSPRKNEQAVEISNSQQSISEILRPDTNNKKRPYIAKTPLKPINEIFERDDAALTSILNRCPQNSVSGRISIFRGRERPSLFPNGINPLDTAAVKFAKPLPLTTLAARSFSLGSIAPTKADTTSILATSSPAVKMSKRTPAKTVRFDESIDFRSPKVGGFPSSEAKVSNIDKQPPEKTDEMILDLKMKFDEMLDKLRNLPECVFISLEKAVHQISSEKSANVSKTCNKYRGRLDPLQNSTTVLLPESERTENLSSCCLSPLQTTPSPDCIALRTRRKVRSSQMNDQEFTPAVDAFLRKSNNVAYRPRSLIRQDYETSINNQEIRATESDAPRQTFETTTAIS</sequence>
<name>A0A915PV74_9BILA</name>
<keyword evidence="4" id="KW-1185">Reference proteome</keyword>
<feature type="domain" description="FAS1" evidence="3">
    <location>
        <begin position="525"/>
        <end position="664"/>
    </location>
</feature>
<dbReference type="GO" id="GO:0005615">
    <property type="term" value="C:extracellular space"/>
    <property type="evidence" value="ECO:0007669"/>
    <property type="project" value="TreeGrafter"/>
</dbReference>
<dbReference type="AlphaFoldDB" id="A0A915PV74"/>